<dbReference type="EMBL" id="BMDQ01000003">
    <property type="protein sequence ID" value="GGI58010.1"/>
    <property type="molecule type" value="Genomic_DNA"/>
</dbReference>
<proteinExistence type="predicted"/>
<dbReference type="Proteomes" id="UP000624701">
    <property type="component" value="Unassembled WGS sequence"/>
</dbReference>
<evidence type="ECO:0000313" key="2">
    <source>
        <dbReference type="Proteomes" id="UP000624701"/>
    </source>
</evidence>
<reference evidence="2" key="1">
    <citation type="journal article" date="2019" name="Int. J. Syst. Evol. Microbiol.">
        <title>The Global Catalogue of Microorganisms (GCM) 10K type strain sequencing project: providing services to taxonomists for standard genome sequencing and annotation.</title>
        <authorList>
            <consortium name="The Broad Institute Genomics Platform"/>
            <consortium name="The Broad Institute Genome Sequencing Center for Infectious Disease"/>
            <person name="Wu L."/>
            <person name="Ma J."/>
        </authorList>
    </citation>
    <scope>NUCLEOTIDE SEQUENCE [LARGE SCALE GENOMIC DNA]</scope>
    <source>
        <strain evidence="2">CCM 8681</strain>
    </source>
</reference>
<comment type="caution">
    <text evidence="1">The sequence shown here is derived from an EMBL/GenBank/DDBJ whole genome shotgun (WGS) entry which is preliminary data.</text>
</comment>
<gene>
    <name evidence="1" type="ORF">GCM10011444_23190</name>
</gene>
<keyword evidence="2" id="KW-1185">Reference proteome</keyword>
<dbReference type="RefSeq" id="WP_188374917.1">
    <property type="nucleotide sequence ID" value="NZ_BMDQ01000003.1"/>
</dbReference>
<organism evidence="1 2">
    <name type="scientific">Winogradskyella haliclonae</name>
    <dbReference type="NCBI Taxonomy" id="2048558"/>
    <lineage>
        <taxon>Bacteria</taxon>
        <taxon>Pseudomonadati</taxon>
        <taxon>Bacteroidota</taxon>
        <taxon>Flavobacteriia</taxon>
        <taxon>Flavobacteriales</taxon>
        <taxon>Flavobacteriaceae</taxon>
        <taxon>Winogradskyella</taxon>
    </lineage>
</organism>
<evidence type="ECO:0008006" key="3">
    <source>
        <dbReference type="Google" id="ProtNLM"/>
    </source>
</evidence>
<protein>
    <recommendedName>
        <fullName evidence="3">STAS/SEC14 domain-containing protein</fullName>
    </recommendedName>
</protein>
<name>A0ABQ2C1B9_9FLAO</name>
<evidence type="ECO:0000313" key="1">
    <source>
        <dbReference type="EMBL" id="GGI58010.1"/>
    </source>
</evidence>
<accession>A0ABQ2C1B9</accession>
<sequence>MISVKDSPYYKDVLKEFNYNHGDVFVFDGFVISENNYGITYTWDDHGKKVVDDIVNFFGKTGNNLVYISNRINSYAVKPNDWLKFFSHSYSIRGYGVVSRTRGGVMNTMIENLFFNKKIQRFNSLDAAINWARNKEITEDGD</sequence>